<reference evidence="1" key="1">
    <citation type="submission" date="2021-08" db="EMBL/GenBank/DDBJ databases">
        <title>The first chromosome-level gecko genome reveals the dynamic sex chromosomes of Neotropical dwarf geckos (Sphaerodactylidae: Sphaerodactylus).</title>
        <authorList>
            <person name="Pinto B.J."/>
            <person name="Keating S.E."/>
            <person name="Gamble T."/>
        </authorList>
    </citation>
    <scope>NUCLEOTIDE SEQUENCE</scope>
    <source>
        <strain evidence="1">TG3544</strain>
    </source>
</reference>
<dbReference type="EMBL" id="CM037617">
    <property type="protein sequence ID" value="KAH8003961.1"/>
    <property type="molecule type" value="Genomic_DNA"/>
</dbReference>
<keyword evidence="2" id="KW-1185">Reference proteome</keyword>
<dbReference type="Proteomes" id="UP000827872">
    <property type="component" value="Linkage Group LG04"/>
</dbReference>
<evidence type="ECO:0000313" key="2">
    <source>
        <dbReference type="Proteomes" id="UP000827872"/>
    </source>
</evidence>
<proteinExistence type="predicted"/>
<comment type="caution">
    <text evidence="1">The sequence shown here is derived from an EMBL/GenBank/DDBJ whole genome shotgun (WGS) entry which is preliminary data.</text>
</comment>
<organism evidence="1 2">
    <name type="scientific">Sphaerodactylus townsendi</name>
    <dbReference type="NCBI Taxonomy" id="933632"/>
    <lineage>
        <taxon>Eukaryota</taxon>
        <taxon>Metazoa</taxon>
        <taxon>Chordata</taxon>
        <taxon>Craniata</taxon>
        <taxon>Vertebrata</taxon>
        <taxon>Euteleostomi</taxon>
        <taxon>Lepidosauria</taxon>
        <taxon>Squamata</taxon>
        <taxon>Bifurcata</taxon>
        <taxon>Gekkota</taxon>
        <taxon>Sphaerodactylidae</taxon>
        <taxon>Sphaerodactylus</taxon>
    </lineage>
</organism>
<name>A0ACB8FFT6_9SAUR</name>
<evidence type="ECO:0000313" key="1">
    <source>
        <dbReference type="EMBL" id="KAH8003961.1"/>
    </source>
</evidence>
<protein>
    <submittedName>
        <fullName evidence="1">Uncharacterized protein</fullName>
    </submittedName>
</protein>
<accession>A0ACB8FFT6</accession>
<gene>
    <name evidence="1" type="ORF">K3G42_000973</name>
</gene>
<sequence>MVERFRLTTFLAESQEPEQGATREMDKQCRAYAALQLRSSELSKERDQLRADLSTLQRQVASLMAGRDQEQSLQTMSPLAGYITETMASSPTTRRASYPTSLPQAHLNAARRPRRSFKVNFNGDPDELALFLIQASSYMEVHGAGFWTDREQVFELGTHLRGEAANWLVGLVEGDAPELYDLEQFLLALRWRFEDPLTEERARAALRRLCQGTRSVSDFATEFCRLTSRLRGWPEMVLYAYQTVLPILPSE</sequence>